<reference evidence="2" key="1">
    <citation type="journal article" date="2021" name="Nat. Commun.">
        <title>Genetic determinants of endophytism in the Arabidopsis root mycobiome.</title>
        <authorList>
            <person name="Mesny F."/>
            <person name="Miyauchi S."/>
            <person name="Thiergart T."/>
            <person name="Pickel B."/>
            <person name="Atanasova L."/>
            <person name="Karlsson M."/>
            <person name="Huettel B."/>
            <person name="Barry K.W."/>
            <person name="Haridas S."/>
            <person name="Chen C."/>
            <person name="Bauer D."/>
            <person name="Andreopoulos W."/>
            <person name="Pangilinan J."/>
            <person name="LaButti K."/>
            <person name="Riley R."/>
            <person name="Lipzen A."/>
            <person name="Clum A."/>
            <person name="Drula E."/>
            <person name="Henrissat B."/>
            <person name="Kohler A."/>
            <person name="Grigoriev I.V."/>
            <person name="Martin F.M."/>
            <person name="Hacquard S."/>
        </authorList>
    </citation>
    <scope>NUCLEOTIDE SEQUENCE</scope>
    <source>
        <strain evidence="2">MPI-SDFR-AT-0073</strain>
    </source>
</reference>
<keyword evidence="1" id="KW-0812">Transmembrane</keyword>
<keyword evidence="1" id="KW-0472">Membrane</keyword>
<evidence type="ECO:0000313" key="2">
    <source>
        <dbReference type="EMBL" id="KAH6658019.1"/>
    </source>
</evidence>
<dbReference type="RefSeq" id="XP_045962253.1">
    <property type="nucleotide sequence ID" value="XM_046102206.1"/>
</dbReference>
<evidence type="ECO:0000313" key="3">
    <source>
        <dbReference type="Proteomes" id="UP000758603"/>
    </source>
</evidence>
<comment type="caution">
    <text evidence="2">The sequence shown here is derived from an EMBL/GenBank/DDBJ whole genome shotgun (WGS) entry which is preliminary data.</text>
</comment>
<feature type="transmembrane region" description="Helical" evidence="1">
    <location>
        <begin position="12"/>
        <end position="32"/>
    </location>
</feature>
<feature type="transmembrane region" description="Helical" evidence="1">
    <location>
        <begin position="44"/>
        <end position="61"/>
    </location>
</feature>
<name>A0A9P8UTE8_9PEZI</name>
<dbReference type="EMBL" id="JAGPXC010000002">
    <property type="protein sequence ID" value="KAH6658019.1"/>
    <property type="molecule type" value="Genomic_DNA"/>
</dbReference>
<keyword evidence="1" id="KW-1133">Transmembrane helix</keyword>
<gene>
    <name evidence="2" type="ORF">BKA67DRAFT_556969</name>
</gene>
<sequence length="64" mass="7412">MPSRQQPSLFRPFLLLPSYFLISLSGITTRWPPDNRLCALSLHIPLQLFIFLEALRPVLIYKDG</sequence>
<dbReference type="GeneID" id="70131098"/>
<proteinExistence type="predicted"/>
<protein>
    <submittedName>
        <fullName evidence="2">Uncharacterized protein</fullName>
    </submittedName>
</protein>
<accession>A0A9P8UTE8</accession>
<evidence type="ECO:0000256" key="1">
    <source>
        <dbReference type="SAM" id="Phobius"/>
    </source>
</evidence>
<organism evidence="2 3">
    <name type="scientific">Truncatella angustata</name>
    <dbReference type="NCBI Taxonomy" id="152316"/>
    <lineage>
        <taxon>Eukaryota</taxon>
        <taxon>Fungi</taxon>
        <taxon>Dikarya</taxon>
        <taxon>Ascomycota</taxon>
        <taxon>Pezizomycotina</taxon>
        <taxon>Sordariomycetes</taxon>
        <taxon>Xylariomycetidae</taxon>
        <taxon>Amphisphaeriales</taxon>
        <taxon>Sporocadaceae</taxon>
        <taxon>Truncatella</taxon>
    </lineage>
</organism>
<dbReference type="AlphaFoldDB" id="A0A9P8UTE8"/>
<keyword evidence="3" id="KW-1185">Reference proteome</keyword>
<dbReference type="Proteomes" id="UP000758603">
    <property type="component" value="Unassembled WGS sequence"/>
</dbReference>